<dbReference type="Proteomes" id="UP001232973">
    <property type="component" value="Unassembled WGS sequence"/>
</dbReference>
<comment type="caution">
    <text evidence="3">The sequence shown here is derived from an EMBL/GenBank/DDBJ whole genome shotgun (WGS) entry which is preliminary data.</text>
</comment>
<protein>
    <submittedName>
        <fullName evidence="3">Uncharacterized protein YciI</fullName>
    </submittedName>
</protein>
<evidence type="ECO:0000256" key="1">
    <source>
        <dbReference type="ARBA" id="ARBA00007689"/>
    </source>
</evidence>
<dbReference type="SUPFAM" id="SSF54909">
    <property type="entry name" value="Dimeric alpha+beta barrel"/>
    <property type="match status" value="1"/>
</dbReference>
<dbReference type="PANTHER" id="PTHR37828:SF1">
    <property type="entry name" value="YCII-RELATED DOMAIN-CONTAINING PROTEIN"/>
    <property type="match status" value="1"/>
</dbReference>
<gene>
    <name evidence="3" type="ORF">J2S03_001446</name>
</gene>
<comment type="similarity">
    <text evidence="1">Belongs to the YciI family.</text>
</comment>
<keyword evidence="4" id="KW-1185">Reference proteome</keyword>
<organism evidence="3 4">
    <name type="scientific">Alicyclobacillus cycloheptanicus</name>
    <dbReference type="NCBI Taxonomy" id="1457"/>
    <lineage>
        <taxon>Bacteria</taxon>
        <taxon>Bacillati</taxon>
        <taxon>Bacillota</taxon>
        <taxon>Bacilli</taxon>
        <taxon>Bacillales</taxon>
        <taxon>Alicyclobacillaceae</taxon>
        <taxon>Alicyclobacillus</taxon>
    </lineage>
</organism>
<name>A0ABT9XIR3_9BACL</name>
<feature type="domain" description="YCII-related" evidence="2">
    <location>
        <begin position="1"/>
        <end position="81"/>
    </location>
</feature>
<dbReference type="PANTHER" id="PTHR37828">
    <property type="entry name" value="GSR2449 PROTEIN"/>
    <property type="match status" value="1"/>
</dbReference>
<sequence length="89" mass="9833">MKYVALLTIVDPELNQRVRPDHLKYISDLYEQGKVVMAGPFTDGKGGMVVYECDSEAQASELANADPVVKAGARTLELRAWQALDLPVR</sequence>
<dbReference type="Gene3D" id="3.30.70.1060">
    <property type="entry name" value="Dimeric alpha+beta barrel"/>
    <property type="match status" value="1"/>
</dbReference>
<dbReference type="RefSeq" id="WP_274454538.1">
    <property type="nucleotide sequence ID" value="NZ_CP067097.1"/>
</dbReference>
<accession>A0ABT9XIR3</accession>
<reference evidence="3 4" key="1">
    <citation type="submission" date="2023-07" db="EMBL/GenBank/DDBJ databases">
        <title>Genomic Encyclopedia of Type Strains, Phase IV (KMG-IV): sequencing the most valuable type-strain genomes for metagenomic binning, comparative biology and taxonomic classification.</title>
        <authorList>
            <person name="Goeker M."/>
        </authorList>
    </citation>
    <scope>NUCLEOTIDE SEQUENCE [LARGE SCALE GENOMIC DNA]</scope>
    <source>
        <strain evidence="3 4">DSM 4006</strain>
    </source>
</reference>
<dbReference type="InterPro" id="IPR005545">
    <property type="entry name" value="YCII"/>
</dbReference>
<evidence type="ECO:0000313" key="3">
    <source>
        <dbReference type="EMBL" id="MDQ0189601.1"/>
    </source>
</evidence>
<proteinExistence type="inferred from homology"/>
<dbReference type="InterPro" id="IPR011008">
    <property type="entry name" value="Dimeric_a/b-barrel"/>
</dbReference>
<evidence type="ECO:0000313" key="4">
    <source>
        <dbReference type="Proteomes" id="UP001232973"/>
    </source>
</evidence>
<evidence type="ECO:0000259" key="2">
    <source>
        <dbReference type="Pfam" id="PF03795"/>
    </source>
</evidence>
<dbReference type="EMBL" id="JAUSTP010000009">
    <property type="protein sequence ID" value="MDQ0189601.1"/>
    <property type="molecule type" value="Genomic_DNA"/>
</dbReference>
<dbReference type="Pfam" id="PF03795">
    <property type="entry name" value="YCII"/>
    <property type="match status" value="1"/>
</dbReference>